<name>N1MJA6_9SPHN</name>
<evidence type="ECO:0000313" key="2">
    <source>
        <dbReference type="Proteomes" id="UP000013201"/>
    </source>
</evidence>
<evidence type="ECO:0000313" key="1">
    <source>
        <dbReference type="EMBL" id="CCW17036.1"/>
    </source>
</evidence>
<proteinExistence type="predicted"/>
<reference evidence="2" key="2">
    <citation type="submission" date="2013-04" db="EMBL/GenBank/DDBJ databases">
        <title>Bisphenol A degrading Sphingobium sp. strain BiD32.</title>
        <authorList>
            <person name="Nielsen J.L."/>
            <person name="Zhou N.A."/>
            <person name="Kjeldal H."/>
        </authorList>
    </citation>
    <scope>NUCLEOTIDE SEQUENCE [LARGE SCALE GENOMIC DNA]</scope>
    <source>
        <strain evidence="2">BiD32</strain>
    </source>
</reference>
<dbReference type="Proteomes" id="UP000013201">
    <property type="component" value="Unassembled WGS sequence"/>
</dbReference>
<keyword evidence="2" id="KW-1185">Reference proteome</keyword>
<sequence length="107" mass="11769">MTHEYDDPIAPELLAEAARFVAGRHRVEARSLEELVEEVVVQRFCGSTNSTQNRSGAVLVGLKQEITRQVHIIVANRDVIDEVDEASIESFPASDPPAWIGGGTRRS</sequence>
<gene>
    <name evidence="1" type="ORF">EBBID32_13750</name>
</gene>
<dbReference type="OrthoDB" id="7477169at2"/>
<comment type="caution">
    <text evidence="1">The sequence shown here is derived from an EMBL/GenBank/DDBJ whole genome shotgun (WGS) entry which is preliminary data.</text>
</comment>
<protein>
    <submittedName>
        <fullName evidence="1">Uncharacterized protein</fullName>
    </submittedName>
</protein>
<organism evidence="1 2">
    <name type="scientific">Sphingobium indicum BiD32</name>
    <dbReference type="NCBI Taxonomy" id="1301087"/>
    <lineage>
        <taxon>Bacteria</taxon>
        <taxon>Pseudomonadati</taxon>
        <taxon>Pseudomonadota</taxon>
        <taxon>Alphaproteobacteria</taxon>
        <taxon>Sphingomonadales</taxon>
        <taxon>Sphingomonadaceae</taxon>
        <taxon>Sphingobium</taxon>
    </lineage>
</organism>
<dbReference type="RefSeq" id="WP_006952816.1">
    <property type="nucleotide sequence ID" value="NZ_CAVK010000061.1"/>
</dbReference>
<dbReference type="AlphaFoldDB" id="N1MJA6"/>
<dbReference type="EMBL" id="CAVK010000061">
    <property type="protein sequence ID" value="CCW17036.1"/>
    <property type="molecule type" value="Genomic_DNA"/>
</dbReference>
<reference evidence="1 2" key="1">
    <citation type="submission" date="2013-03" db="EMBL/GenBank/DDBJ databases">
        <authorList>
            <person name="Le V."/>
        </authorList>
    </citation>
    <scope>NUCLEOTIDE SEQUENCE [LARGE SCALE GENOMIC DNA]</scope>
    <source>
        <strain evidence="1 2">BiD32</strain>
    </source>
</reference>
<accession>N1MJA6</accession>